<protein>
    <submittedName>
        <fullName evidence="1">Uncharacterized protein</fullName>
    </submittedName>
</protein>
<sequence length="68" mass="8056">MILNNTIIIYLNKKNCIIGDDLNDEKIFSSYKNQFLNVEMRISLLRVHSNSYFLKKDGIVKFVLKLKF</sequence>
<dbReference type="Proteomes" id="UP000276133">
    <property type="component" value="Unassembled WGS sequence"/>
</dbReference>
<name>A0A3M7PFA4_BRAPC</name>
<dbReference type="AlphaFoldDB" id="A0A3M7PFA4"/>
<comment type="caution">
    <text evidence="1">The sequence shown here is derived from an EMBL/GenBank/DDBJ whole genome shotgun (WGS) entry which is preliminary data.</text>
</comment>
<reference evidence="1 2" key="1">
    <citation type="journal article" date="2018" name="Sci. Rep.">
        <title>Genomic signatures of local adaptation to the degree of environmental predictability in rotifers.</title>
        <authorList>
            <person name="Franch-Gras L."/>
            <person name="Hahn C."/>
            <person name="Garcia-Roger E.M."/>
            <person name="Carmona M.J."/>
            <person name="Serra M."/>
            <person name="Gomez A."/>
        </authorList>
    </citation>
    <scope>NUCLEOTIDE SEQUENCE [LARGE SCALE GENOMIC DNA]</scope>
    <source>
        <strain evidence="1">HYR1</strain>
    </source>
</reference>
<dbReference type="EMBL" id="REGN01011436">
    <property type="protein sequence ID" value="RMZ97394.1"/>
    <property type="molecule type" value="Genomic_DNA"/>
</dbReference>
<evidence type="ECO:0000313" key="1">
    <source>
        <dbReference type="EMBL" id="RMZ97394.1"/>
    </source>
</evidence>
<keyword evidence="2" id="KW-1185">Reference proteome</keyword>
<gene>
    <name evidence="1" type="ORF">BpHYR1_053634</name>
</gene>
<accession>A0A3M7PFA4</accession>
<proteinExistence type="predicted"/>
<evidence type="ECO:0000313" key="2">
    <source>
        <dbReference type="Proteomes" id="UP000276133"/>
    </source>
</evidence>
<organism evidence="1 2">
    <name type="scientific">Brachionus plicatilis</name>
    <name type="common">Marine rotifer</name>
    <name type="synonym">Brachionus muelleri</name>
    <dbReference type="NCBI Taxonomy" id="10195"/>
    <lineage>
        <taxon>Eukaryota</taxon>
        <taxon>Metazoa</taxon>
        <taxon>Spiralia</taxon>
        <taxon>Gnathifera</taxon>
        <taxon>Rotifera</taxon>
        <taxon>Eurotatoria</taxon>
        <taxon>Monogononta</taxon>
        <taxon>Pseudotrocha</taxon>
        <taxon>Ploima</taxon>
        <taxon>Brachionidae</taxon>
        <taxon>Brachionus</taxon>
    </lineage>
</organism>